<proteinExistence type="predicted"/>
<dbReference type="Proteomes" id="UP001589862">
    <property type="component" value="Unassembled WGS sequence"/>
</dbReference>
<accession>A0ABV6P8P0</accession>
<protein>
    <submittedName>
        <fullName evidence="1">Uncharacterized protein</fullName>
    </submittedName>
</protein>
<keyword evidence="2" id="KW-1185">Reference proteome</keyword>
<evidence type="ECO:0000313" key="2">
    <source>
        <dbReference type="Proteomes" id="UP001589862"/>
    </source>
</evidence>
<dbReference type="RefSeq" id="WP_377458126.1">
    <property type="nucleotide sequence ID" value="NZ_JBHLUB010000004.1"/>
</dbReference>
<reference evidence="1 2" key="1">
    <citation type="submission" date="2024-09" db="EMBL/GenBank/DDBJ databases">
        <authorList>
            <person name="Sun Q."/>
            <person name="Mori K."/>
        </authorList>
    </citation>
    <scope>NUCLEOTIDE SEQUENCE [LARGE SCALE GENOMIC DNA]</scope>
    <source>
        <strain evidence="1 2">NCAIM B.02604</strain>
    </source>
</reference>
<gene>
    <name evidence="1" type="ORF">ACFFFR_03380</name>
</gene>
<organism evidence="1 2">
    <name type="scientific">Micrococcoides hystricis</name>
    <dbReference type="NCBI Taxonomy" id="1572761"/>
    <lineage>
        <taxon>Bacteria</taxon>
        <taxon>Bacillati</taxon>
        <taxon>Actinomycetota</taxon>
        <taxon>Actinomycetes</taxon>
        <taxon>Micrococcales</taxon>
        <taxon>Micrococcaceae</taxon>
        <taxon>Micrococcoides</taxon>
    </lineage>
</organism>
<comment type="caution">
    <text evidence="1">The sequence shown here is derived from an EMBL/GenBank/DDBJ whole genome shotgun (WGS) entry which is preliminary data.</text>
</comment>
<dbReference type="EMBL" id="JBHLUB010000004">
    <property type="protein sequence ID" value="MFC0581435.1"/>
    <property type="molecule type" value="Genomic_DNA"/>
</dbReference>
<sequence length="105" mass="11915">MELIDESGIETTDEEVQGFMIIQAIASKLTDPLRVHMRDAKSYCAILFDDNNRKAICRLRFNNLDRLRLGVFVDGAEIVHDIDAVEGIYAFADEIEARVQELLAE</sequence>
<name>A0ABV6P8P0_9MICC</name>
<evidence type="ECO:0000313" key="1">
    <source>
        <dbReference type="EMBL" id="MFC0581435.1"/>
    </source>
</evidence>